<feature type="transmembrane region" description="Helical" evidence="2">
    <location>
        <begin position="6"/>
        <end position="24"/>
    </location>
</feature>
<gene>
    <name evidence="3" type="ORF">RJN63_01690</name>
</gene>
<name>A0AAE4K4M1_9BURK</name>
<accession>A0AAE4K4M1</accession>
<dbReference type="AlphaFoldDB" id="A0AAE4K4M1"/>
<comment type="caution">
    <text evidence="3">The sequence shown here is derived from an EMBL/GenBank/DDBJ whole genome shotgun (WGS) entry which is preliminary data.</text>
</comment>
<feature type="compositionally biased region" description="Basic and acidic residues" evidence="1">
    <location>
        <begin position="28"/>
        <end position="39"/>
    </location>
</feature>
<organism evidence="3">
    <name type="scientific">Herbaspirillum huttiense subsp. nephrolepidis</name>
    <dbReference type="NCBI Taxonomy" id="3075126"/>
    <lineage>
        <taxon>Bacteria</taxon>
        <taxon>Pseudomonadati</taxon>
        <taxon>Pseudomonadota</taxon>
        <taxon>Betaproteobacteria</taxon>
        <taxon>Burkholderiales</taxon>
        <taxon>Oxalobacteraceae</taxon>
        <taxon>Herbaspirillum</taxon>
    </lineage>
</organism>
<evidence type="ECO:0000313" key="3">
    <source>
        <dbReference type="EMBL" id="MDT0335524.1"/>
    </source>
</evidence>
<reference evidence="3" key="1">
    <citation type="submission" date="2023-02" db="EMBL/GenBank/DDBJ databases">
        <title>Description of Herbaspirillum huttiense subsp. nephrolepsisexaltata and Herbaspirillum huttiense subsp. lycopersicon.</title>
        <authorList>
            <person name="Poudel M."/>
            <person name="Sharma A."/>
            <person name="Goss E."/>
            <person name="Tapia J.H."/>
            <person name="Harmon C.M."/>
            <person name="Jones J.B."/>
        </authorList>
    </citation>
    <scope>NUCLEOTIDE SEQUENCE</scope>
    <source>
        <strain evidence="3">NC40101</strain>
    </source>
</reference>
<feature type="region of interest" description="Disordered" evidence="1">
    <location>
        <begin position="27"/>
        <end position="51"/>
    </location>
</feature>
<evidence type="ECO:0000256" key="1">
    <source>
        <dbReference type="SAM" id="MobiDB-lite"/>
    </source>
</evidence>
<keyword evidence="2" id="KW-1133">Transmembrane helix</keyword>
<dbReference type="RefSeq" id="WP_310838131.1">
    <property type="nucleotide sequence ID" value="NZ_JAVLSM010000011.1"/>
</dbReference>
<evidence type="ECO:0000256" key="2">
    <source>
        <dbReference type="SAM" id="Phobius"/>
    </source>
</evidence>
<keyword evidence="2" id="KW-0812">Transmembrane</keyword>
<proteinExistence type="predicted"/>
<keyword evidence="2" id="KW-0472">Membrane</keyword>
<dbReference type="EMBL" id="JAVRAA010000001">
    <property type="protein sequence ID" value="MDT0335524.1"/>
    <property type="molecule type" value="Genomic_DNA"/>
</dbReference>
<sequence length="51" mass="5826">MDGLDQITLVLLVILVVVALLFPLSDGRLPRRDRDRERPGTAPDEQSQQRR</sequence>
<protein>
    <submittedName>
        <fullName evidence="3">Uncharacterized protein</fullName>
    </submittedName>
</protein>